<dbReference type="RefSeq" id="WP_126727242.1">
    <property type="nucleotide sequence ID" value="NZ_RYZH01000047.1"/>
</dbReference>
<dbReference type="Pfam" id="PF07589">
    <property type="entry name" value="PEP-CTERM"/>
    <property type="match status" value="1"/>
</dbReference>
<keyword evidence="1" id="KW-0472">Membrane</keyword>
<dbReference type="OrthoDB" id="285422at2"/>
<reference evidence="4 5" key="1">
    <citation type="submission" date="2018-12" db="EMBL/GenBank/DDBJ databases">
        <authorList>
            <person name="Toschakov S.V."/>
        </authorList>
    </citation>
    <scope>NUCLEOTIDE SEQUENCE [LARGE SCALE GENOMIC DNA]</scope>
    <source>
        <strain evidence="4 5">GM2012</strain>
    </source>
</reference>
<organism evidence="4 5">
    <name type="scientific">Tautonia sociabilis</name>
    <dbReference type="NCBI Taxonomy" id="2080755"/>
    <lineage>
        <taxon>Bacteria</taxon>
        <taxon>Pseudomonadati</taxon>
        <taxon>Planctomycetota</taxon>
        <taxon>Planctomycetia</taxon>
        <taxon>Isosphaerales</taxon>
        <taxon>Isosphaeraceae</taxon>
        <taxon>Tautonia</taxon>
    </lineage>
</organism>
<protein>
    <submittedName>
        <fullName evidence="4">CHRD domain-containing protein</fullName>
    </submittedName>
</protein>
<dbReference type="Proteomes" id="UP000280296">
    <property type="component" value="Unassembled WGS sequence"/>
</dbReference>
<feature type="signal peptide" evidence="2">
    <location>
        <begin position="1"/>
        <end position="23"/>
    </location>
</feature>
<name>A0A432MF95_9BACT</name>
<keyword evidence="2" id="KW-0732">Signal</keyword>
<dbReference type="InterPro" id="IPR013424">
    <property type="entry name" value="Ice-binding_C"/>
</dbReference>
<proteinExistence type="predicted"/>
<dbReference type="AlphaFoldDB" id="A0A432MF95"/>
<sequence length="216" mass="22717">MNRSGFATVALLVALGIGPSARAETLFTARISHDQETVQGDFLTSTGAPRPESFGSAQFILNDAMTALTFSAVVYNIDFTGSQTADPFDNLVAAHIHAPAAPGTNGPVVWGFIGSPFNDTNPTDTVVTPFSSGVGAWITSKWDLTEGRNTTLADQIPNLKAGLAYINFHTVQFGGGEIRGQIQMVPEPSSIALSGVGAAAIALLSLRATRRGIRRR</sequence>
<keyword evidence="1" id="KW-0812">Transmembrane</keyword>
<comment type="caution">
    <text evidence="4">The sequence shown here is derived from an EMBL/GenBank/DDBJ whole genome shotgun (WGS) entry which is preliminary data.</text>
</comment>
<accession>A0A432MF95</accession>
<gene>
    <name evidence="4" type="ORF">TsocGM_20035</name>
</gene>
<feature type="transmembrane region" description="Helical" evidence="1">
    <location>
        <begin position="191"/>
        <end position="209"/>
    </location>
</feature>
<reference evidence="4 5" key="2">
    <citation type="submission" date="2019-01" db="EMBL/GenBank/DDBJ databases">
        <title>Tautonia sociabilis, a novel thermotolerant planctomycete of Isosphaeraceae family, isolated from a 4000 m deep subterranean habitat.</title>
        <authorList>
            <person name="Kovaleva O.L."/>
            <person name="Elcheninov A.G."/>
            <person name="Van Heerden E."/>
            <person name="Toshchakov S.V."/>
            <person name="Novikov A."/>
            <person name="Bonch-Osmolovskaya E.A."/>
            <person name="Kublanov I.V."/>
        </authorList>
    </citation>
    <scope>NUCLEOTIDE SEQUENCE [LARGE SCALE GENOMIC DNA]</scope>
    <source>
        <strain evidence="4 5">GM2012</strain>
    </source>
</reference>
<evidence type="ECO:0000313" key="4">
    <source>
        <dbReference type="EMBL" id="RUL84645.1"/>
    </source>
</evidence>
<dbReference type="InterPro" id="IPR010895">
    <property type="entry name" value="CHRD"/>
</dbReference>
<feature type="chain" id="PRO_5019412147" evidence="2">
    <location>
        <begin position="24"/>
        <end position="216"/>
    </location>
</feature>
<keyword evidence="5" id="KW-1185">Reference proteome</keyword>
<evidence type="ECO:0000256" key="1">
    <source>
        <dbReference type="SAM" id="Phobius"/>
    </source>
</evidence>
<evidence type="ECO:0000259" key="3">
    <source>
        <dbReference type="SMART" id="SM00754"/>
    </source>
</evidence>
<evidence type="ECO:0000313" key="5">
    <source>
        <dbReference type="Proteomes" id="UP000280296"/>
    </source>
</evidence>
<evidence type="ECO:0000256" key="2">
    <source>
        <dbReference type="SAM" id="SignalP"/>
    </source>
</evidence>
<keyword evidence="1" id="KW-1133">Transmembrane helix</keyword>
<feature type="domain" description="CHRD" evidence="3">
    <location>
        <begin position="37"/>
        <end position="184"/>
    </location>
</feature>
<dbReference type="SMART" id="SM00754">
    <property type="entry name" value="CHRD"/>
    <property type="match status" value="1"/>
</dbReference>
<dbReference type="EMBL" id="RYZH01000047">
    <property type="protein sequence ID" value="RUL84645.1"/>
    <property type="molecule type" value="Genomic_DNA"/>
</dbReference>
<dbReference type="Pfam" id="PF07452">
    <property type="entry name" value="CHRD"/>
    <property type="match status" value="1"/>
</dbReference>